<dbReference type="OrthoDB" id="876544at2"/>
<gene>
    <name evidence="2" type="ORF">CLV45_0010</name>
</gene>
<evidence type="ECO:0000256" key="1">
    <source>
        <dbReference type="SAM" id="MobiDB-lite"/>
    </source>
</evidence>
<dbReference type="AlphaFoldDB" id="A0A2M9BL05"/>
<feature type="region of interest" description="Disordered" evidence="1">
    <location>
        <begin position="211"/>
        <end position="234"/>
    </location>
</feature>
<accession>A0A2M9BL05</accession>
<dbReference type="Proteomes" id="UP000228535">
    <property type="component" value="Unassembled WGS sequence"/>
</dbReference>
<evidence type="ECO:0000313" key="3">
    <source>
        <dbReference type="Proteomes" id="UP000228535"/>
    </source>
</evidence>
<reference evidence="2 3" key="1">
    <citation type="submission" date="2017-11" db="EMBL/GenBank/DDBJ databases">
        <title>Genomic Encyclopedia of Archaeal and Bacterial Type Strains, Phase II (KMG-II): From Individual Species to Whole Genera.</title>
        <authorList>
            <person name="Goeker M."/>
        </authorList>
    </citation>
    <scope>NUCLEOTIDE SEQUENCE [LARGE SCALE GENOMIC DNA]</scope>
    <source>
        <strain evidence="2 3">DSM 11115</strain>
    </source>
</reference>
<name>A0A2M9BL05_9BACT</name>
<keyword evidence="3" id="KW-1185">Reference proteome</keyword>
<dbReference type="RefSeq" id="WP_100334361.1">
    <property type="nucleotide sequence ID" value="NZ_PGFA01000001.1"/>
</dbReference>
<evidence type="ECO:0000313" key="2">
    <source>
        <dbReference type="EMBL" id="PJJ58600.1"/>
    </source>
</evidence>
<dbReference type="EMBL" id="PGFA01000001">
    <property type="protein sequence ID" value="PJJ58600.1"/>
    <property type="molecule type" value="Genomic_DNA"/>
</dbReference>
<protein>
    <submittedName>
        <fullName evidence="2">Uncharacterized protein</fullName>
    </submittedName>
</protein>
<feature type="compositionally biased region" description="Basic and acidic residues" evidence="1">
    <location>
        <begin position="225"/>
        <end position="234"/>
    </location>
</feature>
<comment type="caution">
    <text evidence="2">The sequence shown here is derived from an EMBL/GenBank/DDBJ whole genome shotgun (WGS) entry which is preliminary data.</text>
</comment>
<organism evidence="2 3">
    <name type="scientific">Hymenobacter chitinivorans DSM 11115</name>
    <dbReference type="NCBI Taxonomy" id="1121954"/>
    <lineage>
        <taxon>Bacteria</taxon>
        <taxon>Pseudomonadati</taxon>
        <taxon>Bacteroidota</taxon>
        <taxon>Cytophagia</taxon>
        <taxon>Cytophagales</taxon>
        <taxon>Hymenobacteraceae</taxon>
        <taxon>Hymenobacter</taxon>
    </lineage>
</organism>
<proteinExistence type="predicted"/>
<sequence>MLTAKQDNRLTAAENTLAALREDATPYQRDQALQDIIADLQQFTTDLEPLRQKIRPKATKGKTDAKTDRRELLAVSAGEVAGDLYAYATAKTDRPLQNAANHSYGTLLNLRATALTDTAQEILDHATTHAQALEKYDVTPERLAELKAALAAFSTGKNDPRQETTKGQAARLAIKAKFSELATLLEDRLDRSMRKYARSHPEFYHRVTAARQIIDRPGKQQSPGEDEHPPIKPE</sequence>